<evidence type="ECO:0000313" key="1">
    <source>
        <dbReference type="EMBL" id="KAH7089280.1"/>
    </source>
</evidence>
<keyword evidence="2" id="KW-1185">Reference proteome</keyword>
<reference evidence="1" key="1">
    <citation type="journal article" date="2021" name="Nat. Commun.">
        <title>Genetic determinants of endophytism in the Arabidopsis root mycobiome.</title>
        <authorList>
            <person name="Mesny F."/>
            <person name="Miyauchi S."/>
            <person name="Thiergart T."/>
            <person name="Pickel B."/>
            <person name="Atanasova L."/>
            <person name="Karlsson M."/>
            <person name="Huettel B."/>
            <person name="Barry K.W."/>
            <person name="Haridas S."/>
            <person name="Chen C."/>
            <person name="Bauer D."/>
            <person name="Andreopoulos W."/>
            <person name="Pangilinan J."/>
            <person name="LaButti K."/>
            <person name="Riley R."/>
            <person name="Lipzen A."/>
            <person name="Clum A."/>
            <person name="Drula E."/>
            <person name="Henrissat B."/>
            <person name="Kohler A."/>
            <person name="Grigoriev I.V."/>
            <person name="Martin F.M."/>
            <person name="Hacquard S."/>
        </authorList>
    </citation>
    <scope>NUCLEOTIDE SEQUENCE</scope>
    <source>
        <strain evidence="1">MPI-SDFR-AT-0120</strain>
    </source>
</reference>
<name>A0A8K0R9B0_9PLEO</name>
<gene>
    <name evidence="1" type="ORF">FB567DRAFT_523425</name>
</gene>
<sequence length="158" mass="17803">MSPTTSTLHNLAASFLAAFTNLSTTDHIFLRSPTCTHIFAPSSLHITPKSNPQFAAHLTNNLIPILSHFPVTAKEIHINEKGRQVTIWATGVPEFRPEVMDGDMEEWAYVGEYIFLLDVADDGKIERVVEFLDSLSTERLRGLVERARRNKGVDERAW</sequence>
<evidence type="ECO:0008006" key="3">
    <source>
        <dbReference type="Google" id="ProtNLM"/>
    </source>
</evidence>
<dbReference type="EMBL" id="JAGMVJ010000007">
    <property type="protein sequence ID" value="KAH7089280.1"/>
    <property type="molecule type" value="Genomic_DNA"/>
</dbReference>
<dbReference type="OrthoDB" id="3758478at2759"/>
<dbReference type="AlphaFoldDB" id="A0A8K0R9B0"/>
<protein>
    <recommendedName>
        <fullName evidence="3">SnoaL-like domain-containing protein</fullName>
    </recommendedName>
</protein>
<evidence type="ECO:0000313" key="2">
    <source>
        <dbReference type="Proteomes" id="UP000813461"/>
    </source>
</evidence>
<organism evidence="1 2">
    <name type="scientific">Paraphoma chrysanthemicola</name>
    <dbReference type="NCBI Taxonomy" id="798071"/>
    <lineage>
        <taxon>Eukaryota</taxon>
        <taxon>Fungi</taxon>
        <taxon>Dikarya</taxon>
        <taxon>Ascomycota</taxon>
        <taxon>Pezizomycotina</taxon>
        <taxon>Dothideomycetes</taxon>
        <taxon>Pleosporomycetidae</taxon>
        <taxon>Pleosporales</taxon>
        <taxon>Pleosporineae</taxon>
        <taxon>Phaeosphaeriaceae</taxon>
        <taxon>Paraphoma</taxon>
    </lineage>
</organism>
<dbReference type="Proteomes" id="UP000813461">
    <property type="component" value="Unassembled WGS sequence"/>
</dbReference>
<proteinExistence type="predicted"/>
<comment type="caution">
    <text evidence="1">The sequence shown here is derived from an EMBL/GenBank/DDBJ whole genome shotgun (WGS) entry which is preliminary data.</text>
</comment>
<accession>A0A8K0R9B0</accession>